<dbReference type="InterPro" id="IPR014786">
    <property type="entry name" value="ANAPC2_C"/>
</dbReference>
<dbReference type="PANTHER" id="PTHR45957:SF1">
    <property type="entry name" value="ANAPHASE-PROMOTING COMPLEX SUBUNIT 2"/>
    <property type="match status" value="1"/>
</dbReference>
<dbReference type="GO" id="GO:0051301">
    <property type="term" value="P:cell division"/>
    <property type="evidence" value="ECO:0007669"/>
    <property type="project" value="UniProtKB-KW"/>
</dbReference>
<dbReference type="InterPro" id="IPR057975">
    <property type="entry name" value="TPR_ANAPC2"/>
</dbReference>
<keyword evidence="6" id="KW-1185">Reference proteome</keyword>
<feature type="region of interest" description="Disordered" evidence="3">
    <location>
        <begin position="51"/>
        <end position="70"/>
    </location>
</feature>
<dbReference type="GO" id="GO:0006511">
    <property type="term" value="P:ubiquitin-dependent protein catabolic process"/>
    <property type="evidence" value="ECO:0007669"/>
    <property type="project" value="InterPro"/>
</dbReference>
<proteinExistence type="inferred from homology"/>
<dbReference type="GO" id="GO:0070979">
    <property type="term" value="P:protein K11-linked ubiquitination"/>
    <property type="evidence" value="ECO:0007669"/>
    <property type="project" value="TreeGrafter"/>
</dbReference>
<dbReference type="AlphaFoldDB" id="A0A8J2LEG8"/>
<comment type="caution">
    <text evidence="5">The sequence shown here is derived from an EMBL/GenBank/DDBJ whole genome shotgun (WGS) entry which is preliminary data.</text>
</comment>
<name>A0A8J2LEG8_9HEXA</name>
<dbReference type="InterPro" id="IPR016158">
    <property type="entry name" value="Cullin_homology"/>
</dbReference>
<dbReference type="Pfam" id="PF26557">
    <property type="entry name" value="Cullin_AB"/>
    <property type="match status" value="1"/>
</dbReference>
<dbReference type="Pfam" id="PF25773">
    <property type="entry name" value="TPR_ANAPC2"/>
    <property type="match status" value="1"/>
</dbReference>
<evidence type="ECO:0000256" key="1">
    <source>
        <dbReference type="ARBA" id="ARBA00022786"/>
    </source>
</evidence>
<dbReference type="Pfam" id="PF08672">
    <property type="entry name" value="ANAPC2"/>
    <property type="match status" value="1"/>
</dbReference>
<dbReference type="OrthoDB" id="5581181at2759"/>
<dbReference type="Proteomes" id="UP000708208">
    <property type="component" value="Unassembled WGS sequence"/>
</dbReference>
<dbReference type="GO" id="GO:0007091">
    <property type="term" value="P:metaphase/anaphase transition of mitotic cell cycle"/>
    <property type="evidence" value="ECO:0007669"/>
    <property type="project" value="TreeGrafter"/>
</dbReference>
<dbReference type="GO" id="GO:0031625">
    <property type="term" value="F:ubiquitin protein ligase binding"/>
    <property type="evidence" value="ECO:0007669"/>
    <property type="project" value="InterPro"/>
</dbReference>
<evidence type="ECO:0000256" key="2">
    <source>
        <dbReference type="PROSITE-ProRule" id="PRU00330"/>
    </source>
</evidence>
<sequence>MFGYDNLPRNDRSQGKFTKAEKEKLFVSPIVSDEIEMDPFLTFLPFVESVPGTPENVTPRARSRSSKLSPKAALSICTPFQLDPLEPKVRTTRRGRAPSSRSSSFVSSPTSESGVKFRPAAEYAAIETTPSRLLTPRSAQDDGDNDSKHAIQNLEENLTWAIQTAPGLFWSKFSSGLKENDEWRRFDAVYRASTSLATEFVLTLEGLSSTTSQVNFCGQHFDAFRFVCDNVPGILMSTRAQKVVDLAKVEEIFDTFYTCGFKAMNIIREDSLDEENSRLNNRDLEECETCSEGACVCWKIVSLFQQANRALQDLGLMEELAGPRVYAVISKEMSQRVDETCSGKYETSHIDELADWLKQKVLPWIEIVYPDTNLASQVSLNRHDEFSRLLMEVYGKAIIHDMFSIIIEFPDSQPILEDLRMCMHQANLRDILVNKLKWALERRLLNAGVSTNSVLDAYCNCVKALKFVDASGILVQLITPPVREYLKHREETVRVILVSLTEESGDLAEELSRNPSHSERKARLCGLTWNEWKPDPIDVPRDKFNLRKSDLIQALVSIYGSKTLFIDEYRALLADRLLRMPKPGPITREIKCLELLKLRFGDSNLQKCEVMLKDVSDSQRLNTRFYDDEGAILADEDVRVTGLVVSAQFWPTFKQESLNLPPVVSNAFEKYTKAFEAIKGNRTLEWQNHVGTVEIEIENDGVPLSFICTPSQAVIMYHFSQEDAWKEEKLAEACGMSVATLQNRIGFWTSKGIVSEASPGTYRLCSSFVDVSGGSQQSPSKYAEESEADFPLTSTSKQRENDLQTFWSYIEAMLTNLESLPLSRIHSMLKLFATVECSVEALQKFLDEKVSQNCLAYSGGQYQLPK</sequence>
<keyword evidence="1" id="KW-0833">Ubl conjugation pathway</keyword>
<reference evidence="5" key="1">
    <citation type="submission" date="2021-06" db="EMBL/GenBank/DDBJ databases">
        <authorList>
            <person name="Hodson N. C."/>
            <person name="Mongue J. A."/>
            <person name="Jaron S. K."/>
        </authorList>
    </citation>
    <scope>NUCLEOTIDE SEQUENCE</scope>
</reference>
<protein>
    <recommendedName>
        <fullName evidence="4">Cullin family profile domain-containing protein</fullName>
    </recommendedName>
</protein>
<feature type="region of interest" description="Disordered" evidence="3">
    <location>
        <begin position="128"/>
        <end position="148"/>
    </location>
</feature>
<feature type="region of interest" description="Disordered" evidence="3">
    <location>
        <begin position="85"/>
        <end position="113"/>
    </location>
</feature>
<dbReference type="PANTHER" id="PTHR45957">
    <property type="entry name" value="ANAPHASE-PROMOTING COMPLEX SUBUNIT 2"/>
    <property type="match status" value="1"/>
</dbReference>
<dbReference type="InterPro" id="IPR059120">
    <property type="entry name" value="Cullin-like_AB"/>
</dbReference>
<gene>
    <name evidence="5" type="ORF">AFUS01_LOCUS40008</name>
</gene>
<dbReference type="SMART" id="SM00182">
    <property type="entry name" value="CULLIN"/>
    <property type="match status" value="1"/>
</dbReference>
<evidence type="ECO:0000313" key="6">
    <source>
        <dbReference type="Proteomes" id="UP000708208"/>
    </source>
</evidence>
<dbReference type="InterPro" id="IPR044554">
    <property type="entry name" value="ANAPC2"/>
</dbReference>
<accession>A0A8J2LEG8</accession>
<dbReference type="EMBL" id="CAJVCH010554655">
    <property type="protein sequence ID" value="CAG7830186.1"/>
    <property type="molecule type" value="Genomic_DNA"/>
</dbReference>
<feature type="domain" description="Cullin family profile" evidence="4">
    <location>
        <begin position="506"/>
        <end position="749"/>
    </location>
</feature>
<organism evidence="5 6">
    <name type="scientific">Allacma fusca</name>
    <dbReference type="NCBI Taxonomy" id="39272"/>
    <lineage>
        <taxon>Eukaryota</taxon>
        <taxon>Metazoa</taxon>
        <taxon>Ecdysozoa</taxon>
        <taxon>Arthropoda</taxon>
        <taxon>Hexapoda</taxon>
        <taxon>Collembola</taxon>
        <taxon>Symphypleona</taxon>
        <taxon>Sminthuridae</taxon>
        <taxon>Allacma</taxon>
    </lineage>
</organism>
<feature type="compositionally biased region" description="Low complexity" evidence="3">
    <location>
        <begin position="97"/>
        <end position="113"/>
    </location>
</feature>
<dbReference type="GO" id="GO:0005680">
    <property type="term" value="C:anaphase-promoting complex"/>
    <property type="evidence" value="ECO:0007669"/>
    <property type="project" value="TreeGrafter"/>
</dbReference>
<comment type="similarity">
    <text evidence="2">Belongs to the cullin family.</text>
</comment>
<evidence type="ECO:0000313" key="5">
    <source>
        <dbReference type="EMBL" id="CAG7830186.1"/>
    </source>
</evidence>
<dbReference type="PROSITE" id="PS50069">
    <property type="entry name" value="CULLIN_2"/>
    <property type="match status" value="1"/>
</dbReference>
<dbReference type="SMART" id="SM01013">
    <property type="entry name" value="APC2"/>
    <property type="match status" value="1"/>
</dbReference>
<evidence type="ECO:0000256" key="3">
    <source>
        <dbReference type="SAM" id="MobiDB-lite"/>
    </source>
</evidence>
<evidence type="ECO:0000259" key="4">
    <source>
        <dbReference type="PROSITE" id="PS50069"/>
    </source>
</evidence>